<dbReference type="InterPro" id="IPR050573">
    <property type="entry name" value="SDH/FRD_Iron-Sulfur"/>
</dbReference>
<evidence type="ECO:0000256" key="1">
    <source>
        <dbReference type="ARBA" id="ARBA00001927"/>
    </source>
</evidence>
<dbReference type="InterPro" id="IPR001041">
    <property type="entry name" value="2Fe-2S_ferredoxin-type"/>
</dbReference>
<dbReference type="InterPro" id="IPR009051">
    <property type="entry name" value="Helical_ferredxn"/>
</dbReference>
<dbReference type="InterPro" id="IPR025192">
    <property type="entry name" value="Succ_DH/fum_Rdtase_N"/>
</dbReference>
<keyword evidence="12" id="KW-0408">Iron</keyword>
<dbReference type="Gene3D" id="3.10.20.30">
    <property type="match status" value="1"/>
</dbReference>
<dbReference type="PROSITE" id="PS00197">
    <property type="entry name" value="2FE2S_FER_1"/>
    <property type="match status" value="1"/>
</dbReference>
<evidence type="ECO:0000256" key="10">
    <source>
        <dbReference type="ARBA" id="ARBA00022723"/>
    </source>
</evidence>
<dbReference type="OrthoDB" id="732707at2759"/>
<dbReference type="PROSITE" id="PS51085">
    <property type="entry name" value="2FE2S_FER_2"/>
    <property type="match status" value="1"/>
</dbReference>
<evidence type="ECO:0000256" key="3">
    <source>
        <dbReference type="ARBA" id="ARBA00002787"/>
    </source>
</evidence>
<evidence type="ECO:0000256" key="8">
    <source>
        <dbReference type="ARBA" id="ARBA00022485"/>
    </source>
</evidence>
<keyword evidence="8" id="KW-0004">4Fe-4S</keyword>
<evidence type="ECO:0000256" key="4">
    <source>
        <dbReference type="ARBA" id="ARBA00004443"/>
    </source>
</evidence>
<evidence type="ECO:0000259" key="15">
    <source>
        <dbReference type="PROSITE" id="PS51085"/>
    </source>
</evidence>
<dbReference type="GO" id="GO:0006099">
    <property type="term" value="P:tricarboxylic acid cycle"/>
    <property type="evidence" value="ECO:0007669"/>
    <property type="project" value="UniProtKB-UniPathway"/>
</dbReference>
<dbReference type="SUPFAM" id="SSF46548">
    <property type="entry name" value="alpha-helical ferredoxin"/>
    <property type="match status" value="1"/>
</dbReference>
<dbReference type="InterPro" id="IPR006058">
    <property type="entry name" value="2Fe2S_fd_BS"/>
</dbReference>
<sequence length="223" mass="25201">MVLDALLKIKNEQDPSLTFRRSCREGICGSCAMNMDGDNGLACLTKISSASSASTVSPLPHMFVIKDLVVDMTNFYNQYKSVEPWLKRKDPPPQQGKEIPQTKADRAKLDGMYGVHPVCLLLHLLPVLLVEPRGVPRPSRAAPRQQVGHACIPRWVLCYKMSIRCSRWIQDSRDQFTKERLDAINDEFKLYRCHTIKNCTHACPKGLNPAKQIDTIKKLQLDA</sequence>
<proteinExistence type="inferred from homology"/>
<dbReference type="PANTHER" id="PTHR11921:SF29">
    <property type="entry name" value="SUCCINATE DEHYDROGENASE [UBIQUINONE] IRON-SULFUR SUBUNIT, MITOCHONDRIAL"/>
    <property type="match status" value="1"/>
</dbReference>
<comment type="cofactor">
    <cofactor evidence="2">
        <name>[4Fe-4S] cluster</name>
        <dbReference type="ChEBI" id="CHEBI:49883"/>
    </cofactor>
</comment>
<dbReference type="CDD" id="cd00207">
    <property type="entry name" value="fer2"/>
    <property type="match status" value="1"/>
</dbReference>
<evidence type="ECO:0000313" key="16">
    <source>
        <dbReference type="EMBL" id="CAD6246505.1"/>
    </source>
</evidence>
<dbReference type="Pfam" id="PF13085">
    <property type="entry name" value="Fer2_3"/>
    <property type="match status" value="1"/>
</dbReference>
<evidence type="ECO:0000256" key="6">
    <source>
        <dbReference type="ARBA" id="ARBA00009433"/>
    </source>
</evidence>
<dbReference type="AlphaFoldDB" id="A0A811PRI7"/>
<comment type="subunit">
    <text evidence="7">Component of complex II composed of eight subunits in plants: four classical SDH subunits SDH1, SDH2, SDH3 and SDH4 (a flavoprotein (FP), an iron-sulfur protein (IP), and a cytochrome b composed of a large and a small subunit.), as well as four subunits unknown in mitochondria from bacteria and heterotrophic eukaryotes.</text>
</comment>
<protein>
    <recommendedName>
        <fullName evidence="15">2Fe-2S ferredoxin-type domain-containing protein</fullName>
    </recommendedName>
</protein>
<comment type="cofactor">
    <cofactor evidence="14">
        <name>[2Fe-2S] cluster</name>
        <dbReference type="ChEBI" id="CHEBI:190135"/>
    </cofactor>
</comment>
<evidence type="ECO:0000256" key="2">
    <source>
        <dbReference type="ARBA" id="ARBA00001966"/>
    </source>
</evidence>
<dbReference type="EMBL" id="CAJGYO010000007">
    <property type="protein sequence ID" value="CAD6246505.1"/>
    <property type="molecule type" value="Genomic_DNA"/>
</dbReference>
<comment type="cofactor">
    <cofactor evidence="1">
        <name>[3Fe-4S] cluster</name>
        <dbReference type="ChEBI" id="CHEBI:21137"/>
    </cofactor>
</comment>
<dbReference type="GO" id="GO:0046872">
    <property type="term" value="F:metal ion binding"/>
    <property type="evidence" value="ECO:0007669"/>
    <property type="project" value="UniProtKB-KW"/>
</dbReference>
<comment type="subcellular location">
    <subcellularLocation>
        <location evidence="4">Mitochondrion inner membrane</location>
        <topology evidence="4">Peripheral membrane protein</topology>
        <orientation evidence="4">Matrix side</orientation>
    </subcellularLocation>
</comment>
<comment type="pathway">
    <text evidence="5">Carbohydrate metabolism; tricarboxylic acid cycle; fumarate from succinate (eukaryal route): step 1/1.</text>
</comment>
<evidence type="ECO:0000256" key="7">
    <source>
        <dbReference type="ARBA" id="ARBA00011313"/>
    </source>
</evidence>
<dbReference type="Gene3D" id="1.10.1060.10">
    <property type="entry name" value="Alpha-helical ferredoxin"/>
    <property type="match status" value="2"/>
</dbReference>
<evidence type="ECO:0000313" key="17">
    <source>
        <dbReference type="Proteomes" id="UP000604825"/>
    </source>
</evidence>
<evidence type="ECO:0000256" key="5">
    <source>
        <dbReference type="ARBA" id="ARBA00004788"/>
    </source>
</evidence>
<dbReference type="InterPro" id="IPR004489">
    <property type="entry name" value="Succ_DH/fum_Rdtase_Fe-S"/>
</dbReference>
<dbReference type="SUPFAM" id="SSF54292">
    <property type="entry name" value="2Fe-2S ferredoxin-like"/>
    <property type="match status" value="1"/>
</dbReference>
<dbReference type="NCBIfam" id="TIGR00384">
    <property type="entry name" value="dhsB"/>
    <property type="match status" value="1"/>
</dbReference>
<keyword evidence="9" id="KW-0001">2Fe-2S</keyword>
<feature type="domain" description="2Fe-2S ferredoxin-type" evidence="15">
    <location>
        <begin position="1"/>
        <end position="62"/>
    </location>
</feature>
<dbReference type="GO" id="GO:0022904">
    <property type="term" value="P:respiratory electron transport chain"/>
    <property type="evidence" value="ECO:0007669"/>
    <property type="project" value="TreeGrafter"/>
</dbReference>
<dbReference type="InterPro" id="IPR036010">
    <property type="entry name" value="2Fe-2S_ferredoxin-like_sf"/>
</dbReference>
<dbReference type="UniPathway" id="UPA00223">
    <property type="reaction ID" value="UER01006"/>
</dbReference>
<comment type="function">
    <text evidence="3">Iron-sulfur protein (IP) subunit of succinate dehydrogenase (SDH) that is involved in complex II of the mitochondrial electron transport chain and is responsible for transferring electrons from succinate to ubiquinone (coenzyme Q).</text>
</comment>
<dbReference type="GO" id="GO:0009055">
    <property type="term" value="F:electron transfer activity"/>
    <property type="evidence" value="ECO:0007669"/>
    <property type="project" value="InterPro"/>
</dbReference>
<keyword evidence="17" id="KW-1185">Reference proteome</keyword>
<dbReference type="Proteomes" id="UP000604825">
    <property type="component" value="Unassembled WGS sequence"/>
</dbReference>
<gene>
    <name evidence="16" type="ORF">NCGR_LOCUS30758</name>
</gene>
<reference evidence="16" key="1">
    <citation type="submission" date="2020-10" db="EMBL/GenBank/DDBJ databases">
        <authorList>
            <person name="Han B."/>
            <person name="Lu T."/>
            <person name="Zhao Q."/>
            <person name="Huang X."/>
            <person name="Zhao Y."/>
        </authorList>
    </citation>
    <scope>NUCLEOTIDE SEQUENCE</scope>
</reference>
<dbReference type="GO" id="GO:0051539">
    <property type="term" value="F:4 iron, 4 sulfur cluster binding"/>
    <property type="evidence" value="ECO:0007669"/>
    <property type="project" value="UniProtKB-KW"/>
</dbReference>
<dbReference type="GO" id="GO:0051537">
    <property type="term" value="F:2 iron, 2 sulfur cluster binding"/>
    <property type="evidence" value="ECO:0007669"/>
    <property type="project" value="UniProtKB-KW"/>
</dbReference>
<dbReference type="GO" id="GO:0016491">
    <property type="term" value="F:oxidoreductase activity"/>
    <property type="evidence" value="ECO:0007669"/>
    <property type="project" value="UniProtKB-KW"/>
</dbReference>
<comment type="caution">
    <text evidence="16">The sequence shown here is derived from an EMBL/GenBank/DDBJ whole genome shotgun (WGS) entry which is preliminary data.</text>
</comment>
<evidence type="ECO:0000256" key="13">
    <source>
        <dbReference type="ARBA" id="ARBA00023014"/>
    </source>
</evidence>
<evidence type="ECO:0000256" key="14">
    <source>
        <dbReference type="ARBA" id="ARBA00034078"/>
    </source>
</evidence>
<dbReference type="GO" id="GO:0045273">
    <property type="term" value="C:respiratory chain complex II (succinate dehydrogenase)"/>
    <property type="evidence" value="ECO:0007669"/>
    <property type="project" value="UniProtKB-ARBA"/>
</dbReference>
<comment type="similarity">
    <text evidence="6">Belongs to the succinate dehydrogenase/fumarate reductase iron-sulfur protein family.</text>
</comment>
<accession>A0A811PRI7</accession>
<name>A0A811PRI7_9POAL</name>
<dbReference type="InterPro" id="IPR012675">
    <property type="entry name" value="Beta-grasp_dom_sf"/>
</dbReference>
<keyword evidence="10" id="KW-0479">Metal-binding</keyword>
<dbReference type="PANTHER" id="PTHR11921">
    <property type="entry name" value="SUCCINATE DEHYDROGENASE IRON-SULFUR PROTEIN"/>
    <property type="match status" value="1"/>
</dbReference>
<dbReference type="GO" id="GO:0005743">
    <property type="term" value="C:mitochondrial inner membrane"/>
    <property type="evidence" value="ECO:0007669"/>
    <property type="project" value="UniProtKB-SubCell"/>
</dbReference>
<evidence type="ECO:0000256" key="9">
    <source>
        <dbReference type="ARBA" id="ARBA00022714"/>
    </source>
</evidence>
<evidence type="ECO:0000256" key="12">
    <source>
        <dbReference type="ARBA" id="ARBA00023004"/>
    </source>
</evidence>
<organism evidence="16 17">
    <name type="scientific">Miscanthus lutarioriparius</name>
    <dbReference type="NCBI Taxonomy" id="422564"/>
    <lineage>
        <taxon>Eukaryota</taxon>
        <taxon>Viridiplantae</taxon>
        <taxon>Streptophyta</taxon>
        <taxon>Embryophyta</taxon>
        <taxon>Tracheophyta</taxon>
        <taxon>Spermatophyta</taxon>
        <taxon>Magnoliopsida</taxon>
        <taxon>Liliopsida</taxon>
        <taxon>Poales</taxon>
        <taxon>Poaceae</taxon>
        <taxon>PACMAD clade</taxon>
        <taxon>Panicoideae</taxon>
        <taxon>Andropogonodae</taxon>
        <taxon>Andropogoneae</taxon>
        <taxon>Saccharinae</taxon>
        <taxon>Miscanthus</taxon>
    </lineage>
</organism>
<keyword evidence="13" id="KW-0411">Iron-sulfur</keyword>
<keyword evidence="11" id="KW-0560">Oxidoreductase</keyword>
<evidence type="ECO:0000256" key="11">
    <source>
        <dbReference type="ARBA" id="ARBA00023002"/>
    </source>
</evidence>